<sequence>MPDRVKGDHVIGRAKQGRTPPGGTEDMAVRLRLAQGSLRLAREELNGRIEAAAAMAEHCRATAEAYGHRSRALQEAMRNGLPSDNAQALQETAERMSRQARAVQTEAERRLQSLYEHRSRLDEALDKLGHSAARLELAEREAAGRDKLRALGHGGTGLGTISGGGAVLDEELREAQRLAHQAKALAELRQDRL</sequence>
<keyword evidence="1" id="KW-0175">Coiled coil</keyword>
<evidence type="ECO:0000313" key="3">
    <source>
        <dbReference type="EMBL" id="CEA06778.1"/>
    </source>
</evidence>
<proteinExistence type="predicted"/>
<feature type="compositionally biased region" description="Basic and acidic residues" evidence="2">
    <location>
        <begin position="1"/>
        <end position="11"/>
    </location>
</feature>
<gene>
    <name evidence="3" type="ORF">BN1051_00125</name>
</gene>
<name>A0A078MHF0_9MICC</name>
<organism evidence="3">
    <name type="scientific">Arthrobacter saudimassiliensis</name>
    <dbReference type="NCBI Taxonomy" id="1461584"/>
    <lineage>
        <taxon>Bacteria</taxon>
        <taxon>Bacillati</taxon>
        <taxon>Actinomycetota</taxon>
        <taxon>Actinomycetes</taxon>
        <taxon>Micrococcales</taxon>
        <taxon>Micrococcaceae</taxon>
        <taxon>Arthrobacter</taxon>
    </lineage>
</organism>
<protein>
    <recommendedName>
        <fullName evidence="4">Chromosome partition protein Smc</fullName>
    </recommendedName>
</protein>
<dbReference type="EMBL" id="LN483070">
    <property type="protein sequence ID" value="CEA06778.1"/>
    <property type="molecule type" value="Genomic_DNA"/>
</dbReference>
<evidence type="ECO:0000256" key="1">
    <source>
        <dbReference type="SAM" id="Coils"/>
    </source>
</evidence>
<dbReference type="PATRIC" id="fig|1461584.3.peg.121"/>
<dbReference type="AlphaFoldDB" id="A0A078MHF0"/>
<accession>A0A078MHF0</accession>
<evidence type="ECO:0008006" key="4">
    <source>
        <dbReference type="Google" id="ProtNLM"/>
    </source>
</evidence>
<feature type="coiled-coil region" evidence="1">
    <location>
        <begin position="86"/>
        <end position="141"/>
    </location>
</feature>
<feature type="region of interest" description="Disordered" evidence="2">
    <location>
        <begin position="1"/>
        <end position="26"/>
    </location>
</feature>
<reference evidence="3" key="1">
    <citation type="submission" date="2014-07" db="EMBL/GenBank/DDBJ databases">
        <authorList>
            <person name="Urmite Genomes Urmite Genomes"/>
        </authorList>
    </citation>
    <scope>NUCLEOTIDE SEQUENCE</scope>
    <source>
        <strain evidence="3">11W110_air</strain>
    </source>
</reference>
<evidence type="ECO:0000256" key="2">
    <source>
        <dbReference type="SAM" id="MobiDB-lite"/>
    </source>
</evidence>